<proteinExistence type="predicted"/>
<dbReference type="AlphaFoldDB" id="A0A8I6YV51"/>
<protein>
    <recommendedName>
        <fullName evidence="5">Bromo domain-containing protein</fullName>
    </recommendedName>
</protein>
<feature type="compositionally biased region" description="Low complexity" evidence="4">
    <location>
        <begin position="80"/>
        <end position="89"/>
    </location>
</feature>
<dbReference type="PROSITE" id="PS50014">
    <property type="entry name" value="BROMODOMAIN_2"/>
    <property type="match status" value="1"/>
</dbReference>
<dbReference type="PANTHER" id="PTHR46136:SF19">
    <property type="entry name" value="TRANSCRIPTION FACTOR GTE12"/>
    <property type="match status" value="1"/>
</dbReference>
<sequence>RIYADNATPSTKRAGPSPRLSRSSLSPSLLSLSHQKEKKSSLSRVPPSPPFPYHAAFRRPPSPPASASAPIRSPPPLLCPRVRPATAPHAPRPRPNSPPSAGPILPPPSPAVLSRRRPPTPCPDAEPARRRARASARVQVSGPLSATPAEASHSGAKDSEGPRPPPAPADTRSADWEGEVVLYVPCVSIREGIMKPEITSHLSKSGSNKPNTMTTQACKRRRSVYISSGSEDSGTDSEVEGNKRSQKSGTTSISSSENRPSSNNKAGSMNASKTRVCRNILGKLMDHPGGWLFHKPVDPDLFGIPDYFDVIRNPMDLGTVKKKLTNKSYLSTDDFAADVRLTFSNAMTYNPPGNQVHTVAEQLNIMFNSEWTSYERKWIDRNLKPVQLPMKVIKAHVAVNSKPVVSRGLAACPNSSAKNTLTNAISSKVKIKFCVRGSGQTLSKDTSLQAAGSKEGSLNHSIPGTKESGNTTKVQSSEHRVQSIGNESRSCSDTSTSPLSSYGQGDGSYLHAEPLSPTKALRAAMLKRRFAGTIVKAQQKALLDHGQQIDPAKLKLEKERLEKRQQEEKERIEAQVKAAEAAAQYKLDEELRKKREREREAARLALHMMKKTVDIDNSDFLKDLENISKKWELNPPAKLIVDFVDGMELPPGLGSPLERLGLFMKRDVEEEVEDEMEDSVSPPSVDVDSISPPSVDVGSISSPSVDVESILPPSVDMHIDGEEGEIGCCG</sequence>
<keyword evidence="3" id="KW-0175">Coiled coil</keyword>
<feature type="compositionally biased region" description="Low complexity" evidence="4">
    <location>
        <begin position="488"/>
        <end position="501"/>
    </location>
</feature>
<feature type="coiled-coil region" evidence="3">
    <location>
        <begin position="555"/>
        <end position="584"/>
    </location>
</feature>
<dbReference type="EnsemblPlants" id="HORVU.MOREX.r3.7HG0747990.1">
    <property type="protein sequence ID" value="HORVU.MOREX.r3.7HG0747990.1"/>
    <property type="gene ID" value="HORVU.MOREX.r3.7HG0747990"/>
</dbReference>
<evidence type="ECO:0000259" key="5">
    <source>
        <dbReference type="PROSITE" id="PS50014"/>
    </source>
</evidence>
<dbReference type="Gene3D" id="1.20.920.10">
    <property type="entry name" value="Bromodomain-like"/>
    <property type="match status" value="1"/>
</dbReference>
<organism evidence="6 7">
    <name type="scientific">Hordeum vulgare subsp. vulgare</name>
    <name type="common">Domesticated barley</name>
    <dbReference type="NCBI Taxonomy" id="112509"/>
    <lineage>
        <taxon>Eukaryota</taxon>
        <taxon>Viridiplantae</taxon>
        <taxon>Streptophyta</taxon>
        <taxon>Embryophyta</taxon>
        <taxon>Tracheophyta</taxon>
        <taxon>Spermatophyta</taxon>
        <taxon>Magnoliopsida</taxon>
        <taxon>Liliopsida</taxon>
        <taxon>Poales</taxon>
        <taxon>Poaceae</taxon>
        <taxon>BOP clade</taxon>
        <taxon>Pooideae</taxon>
        <taxon>Triticodae</taxon>
        <taxon>Triticeae</taxon>
        <taxon>Hordeinae</taxon>
        <taxon>Hordeum</taxon>
    </lineage>
</organism>
<evidence type="ECO:0000256" key="1">
    <source>
        <dbReference type="ARBA" id="ARBA00023117"/>
    </source>
</evidence>
<dbReference type="SUPFAM" id="SSF47370">
    <property type="entry name" value="Bromodomain"/>
    <property type="match status" value="1"/>
</dbReference>
<dbReference type="SMART" id="SM00297">
    <property type="entry name" value="BROMO"/>
    <property type="match status" value="1"/>
</dbReference>
<feature type="region of interest" description="Disordered" evidence="4">
    <location>
        <begin position="444"/>
        <end position="513"/>
    </location>
</feature>
<dbReference type="InterPro" id="IPR036427">
    <property type="entry name" value="Bromodomain-like_sf"/>
</dbReference>
<evidence type="ECO:0000256" key="3">
    <source>
        <dbReference type="SAM" id="Coils"/>
    </source>
</evidence>
<feature type="compositionally biased region" description="Polar residues" evidence="4">
    <location>
        <begin position="200"/>
        <end position="217"/>
    </location>
</feature>
<evidence type="ECO:0000256" key="2">
    <source>
        <dbReference type="PROSITE-ProRule" id="PRU00035"/>
    </source>
</evidence>
<feature type="domain" description="Bromo" evidence="5">
    <location>
        <begin position="285"/>
        <end position="357"/>
    </location>
</feature>
<evidence type="ECO:0000313" key="7">
    <source>
        <dbReference type="Proteomes" id="UP000011116"/>
    </source>
</evidence>
<feature type="region of interest" description="Disordered" evidence="4">
    <location>
        <begin position="200"/>
        <end position="271"/>
    </location>
</feature>
<name>A0A8I6YV51_HORVV</name>
<dbReference type="Proteomes" id="UP000011116">
    <property type="component" value="Chromosome 7H"/>
</dbReference>
<feature type="compositionally biased region" description="Pro residues" evidence="4">
    <location>
        <begin position="93"/>
        <end position="110"/>
    </location>
</feature>
<dbReference type="InterPro" id="IPR052442">
    <property type="entry name" value="Env_Response_Regulator"/>
</dbReference>
<dbReference type="Pfam" id="PF00439">
    <property type="entry name" value="Bromodomain"/>
    <property type="match status" value="1"/>
</dbReference>
<evidence type="ECO:0000313" key="6">
    <source>
        <dbReference type="EnsemblPlants" id="HORVU.MOREX.r3.7HG0747990.1"/>
    </source>
</evidence>
<reference evidence="6" key="2">
    <citation type="submission" date="2020-10" db="EMBL/GenBank/DDBJ databases">
        <authorList>
            <person name="Scholz U."/>
            <person name="Mascher M."/>
            <person name="Fiebig A."/>
        </authorList>
    </citation>
    <scope>NUCLEOTIDE SEQUENCE [LARGE SCALE GENOMIC DNA]</scope>
    <source>
        <strain evidence="6">cv. Morex</strain>
    </source>
</reference>
<dbReference type="SMR" id="A0A8I6YV51"/>
<feature type="region of interest" description="Disordered" evidence="4">
    <location>
        <begin position="1"/>
        <end position="174"/>
    </location>
</feature>
<gene>
    <name evidence="6" type="primary">LOC123407336</name>
</gene>
<dbReference type="InterPro" id="IPR001487">
    <property type="entry name" value="Bromodomain"/>
</dbReference>
<feature type="compositionally biased region" description="Low complexity" evidence="4">
    <location>
        <begin position="16"/>
        <end position="33"/>
    </location>
</feature>
<keyword evidence="7" id="KW-1185">Reference proteome</keyword>
<accession>A0A8I6YV51</accession>
<feature type="compositionally biased region" description="Low complexity" evidence="4">
    <location>
        <begin position="679"/>
        <end position="707"/>
    </location>
</feature>
<reference evidence="7" key="1">
    <citation type="journal article" date="2012" name="Nature">
        <title>A physical, genetic and functional sequence assembly of the barley genome.</title>
        <authorList>
            <consortium name="The International Barley Genome Sequencing Consortium"/>
            <person name="Mayer K.F."/>
            <person name="Waugh R."/>
            <person name="Brown J.W."/>
            <person name="Schulman A."/>
            <person name="Langridge P."/>
            <person name="Platzer M."/>
            <person name="Fincher G.B."/>
            <person name="Muehlbauer G.J."/>
            <person name="Sato K."/>
            <person name="Close T.J."/>
            <person name="Wise R.P."/>
            <person name="Stein N."/>
        </authorList>
    </citation>
    <scope>NUCLEOTIDE SEQUENCE [LARGE SCALE GENOMIC DNA]</scope>
    <source>
        <strain evidence="7">cv. Morex</strain>
    </source>
</reference>
<feature type="region of interest" description="Disordered" evidence="4">
    <location>
        <begin position="672"/>
        <end position="730"/>
    </location>
</feature>
<dbReference type="Gramene" id="HORVU.MOREX.r3.7HG0747990.1">
    <property type="protein sequence ID" value="HORVU.MOREX.r3.7HG0747990.1"/>
    <property type="gene ID" value="HORVU.MOREX.r3.7HG0747990"/>
</dbReference>
<feature type="compositionally biased region" description="Low complexity" evidence="4">
    <location>
        <begin position="247"/>
        <end position="264"/>
    </location>
</feature>
<keyword evidence="1 2" id="KW-0103">Bromodomain</keyword>
<dbReference type="PRINTS" id="PR00503">
    <property type="entry name" value="BROMODOMAIN"/>
</dbReference>
<feature type="compositionally biased region" description="Polar residues" evidence="4">
    <location>
        <begin position="444"/>
        <end position="475"/>
    </location>
</feature>
<reference evidence="6" key="3">
    <citation type="submission" date="2022-01" db="UniProtKB">
        <authorList>
            <consortium name="EnsemblPlants"/>
        </authorList>
    </citation>
    <scope>IDENTIFICATION</scope>
    <source>
        <strain evidence="6">subsp. vulgare</strain>
    </source>
</reference>
<evidence type="ECO:0000256" key="4">
    <source>
        <dbReference type="SAM" id="MobiDB-lite"/>
    </source>
</evidence>
<dbReference type="PANTHER" id="PTHR46136">
    <property type="entry name" value="TRANSCRIPTION FACTOR GTE8"/>
    <property type="match status" value="1"/>
</dbReference>